<organism evidence="2 3">
    <name type="scientific">Mycolicibacterium hodleri</name>
    <dbReference type="NCBI Taxonomy" id="49897"/>
    <lineage>
        <taxon>Bacteria</taxon>
        <taxon>Bacillati</taxon>
        <taxon>Actinomycetota</taxon>
        <taxon>Actinomycetes</taxon>
        <taxon>Mycobacteriales</taxon>
        <taxon>Mycobacteriaceae</taxon>
        <taxon>Mycolicibacterium</taxon>
    </lineage>
</organism>
<dbReference type="PROSITE" id="PS50801">
    <property type="entry name" value="STAS"/>
    <property type="match status" value="1"/>
</dbReference>
<evidence type="ECO:0000259" key="1">
    <source>
        <dbReference type="PROSITE" id="PS50801"/>
    </source>
</evidence>
<sequence>MVNVTGELLSQTAANLTLLITDELRRYPPQVMIDVSAVTVIDLPGANALLLATGMAAASEVPLYLHGARSGPVESVLKNLDLLDLFESR</sequence>
<dbReference type="InterPro" id="IPR002645">
    <property type="entry name" value="STAS_dom"/>
</dbReference>
<dbReference type="InterPro" id="IPR036513">
    <property type="entry name" value="STAS_dom_sf"/>
</dbReference>
<dbReference type="AlphaFoldDB" id="A0A502DV43"/>
<keyword evidence="3" id="KW-1185">Reference proteome</keyword>
<dbReference type="EMBL" id="RCZG01000020">
    <property type="protein sequence ID" value="TPG28096.1"/>
    <property type="molecule type" value="Genomic_DNA"/>
</dbReference>
<dbReference type="Gene3D" id="3.30.750.24">
    <property type="entry name" value="STAS domain"/>
    <property type="match status" value="1"/>
</dbReference>
<dbReference type="SUPFAM" id="SSF52091">
    <property type="entry name" value="SpoIIaa-like"/>
    <property type="match status" value="1"/>
</dbReference>
<evidence type="ECO:0000313" key="3">
    <source>
        <dbReference type="Proteomes" id="UP000320095"/>
    </source>
</evidence>
<dbReference type="RefSeq" id="WP_140699143.1">
    <property type="nucleotide sequence ID" value="NZ_RCZG01000020.1"/>
</dbReference>
<dbReference type="Pfam" id="PF01740">
    <property type="entry name" value="STAS"/>
    <property type="match status" value="1"/>
</dbReference>
<reference evidence="2 3" key="1">
    <citation type="journal article" date="2019" name="Environ. Microbiol.">
        <title>Species interactions and distinct microbial communities in high Arctic permafrost affected cryosols are associated with the CH4 and CO2 gas fluxes.</title>
        <authorList>
            <person name="Altshuler I."/>
            <person name="Hamel J."/>
            <person name="Turney S."/>
            <person name="Magnuson E."/>
            <person name="Levesque R."/>
            <person name="Greer C."/>
            <person name="Whyte L.G."/>
        </authorList>
    </citation>
    <scope>NUCLEOTIDE SEQUENCE [LARGE SCALE GENOMIC DNA]</scope>
    <source>
        <strain evidence="2 3">S5.20</strain>
    </source>
</reference>
<comment type="caution">
    <text evidence="2">The sequence shown here is derived from an EMBL/GenBank/DDBJ whole genome shotgun (WGS) entry which is preliminary data.</text>
</comment>
<dbReference type="Proteomes" id="UP000320095">
    <property type="component" value="Unassembled WGS sequence"/>
</dbReference>
<accession>A0A502DV43</accession>
<evidence type="ECO:0000313" key="2">
    <source>
        <dbReference type="EMBL" id="TPG28096.1"/>
    </source>
</evidence>
<proteinExistence type="predicted"/>
<feature type="domain" description="STAS" evidence="1">
    <location>
        <begin position="1"/>
        <end position="89"/>
    </location>
</feature>
<name>A0A502DV43_9MYCO</name>
<protein>
    <recommendedName>
        <fullName evidence="1">STAS domain-containing protein</fullName>
    </recommendedName>
</protein>
<gene>
    <name evidence="2" type="ORF">EAH80_28630</name>
</gene>